<accession>A0A835QE94</accession>
<reference evidence="2 3" key="1">
    <citation type="journal article" date="2020" name="Nat. Food">
        <title>A phased Vanilla planifolia genome enables genetic improvement of flavour and production.</title>
        <authorList>
            <person name="Hasing T."/>
            <person name="Tang H."/>
            <person name="Brym M."/>
            <person name="Khazi F."/>
            <person name="Huang T."/>
            <person name="Chambers A.H."/>
        </authorList>
    </citation>
    <scope>NUCLEOTIDE SEQUENCE [LARGE SCALE GENOMIC DNA]</scope>
    <source>
        <tissue evidence="2">Leaf</tissue>
    </source>
</reference>
<dbReference type="Proteomes" id="UP000636800">
    <property type="component" value="Unassembled WGS sequence"/>
</dbReference>
<organism evidence="2 3">
    <name type="scientific">Vanilla planifolia</name>
    <name type="common">Vanilla</name>
    <dbReference type="NCBI Taxonomy" id="51239"/>
    <lineage>
        <taxon>Eukaryota</taxon>
        <taxon>Viridiplantae</taxon>
        <taxon>Streptophyta</taxon>
        <taxon>Embryophyta</taxon>
        <taxon>Tracheophyta</taxon>
        <taxon>Spermatophyta</taxon>
        <taxon>Magnoliopsida</taxon>
        <taxon>Liliopsida</taxon>
        <taxon>Asparagales</taxon>
        <taxon>Orchidaceae</taxon>
        <taxon>Vanilloideae</taxon>
        <taxon>Vanilleae</taxon>
        <taxon>Vanilla</taxon>
    </lineage>
</organism>
<feature type="region of interest" description="Disordered" evidence="1">
    <location>
        <begin position="180"/>
        <end position="217"/>
    </location>
</feature>
<evidence type="ECO:0000256" key="1">
    <source>
        <dbReference type="SAM" id="MobiDB-lite"/>
    </source>
</evidence>
<dbReference type="OrthoDB" id="691329at2759"/>
<name>A0A835QE94_VANPL</name>
<gene>
    <name evidence="2" type="ORF">HPP92_019117</name>
</gene>
<protein>
    <submittedName>
        <fullName evidence="2">Uncharacterized protein</fullName>
    </submittedName>
</protein>
<evidence type="ECO:0000313" key="3">
    <source>
        <dbReference type="Proteomes" id="UP000636800"/>
    </source>
</evidence>
<keyword evidence="3" id="KW-1185">Reference proteome</keyword>
<evidence type="ECO:0000313" key="2">
    <source>
        <dbReference type="EMBL" id="KAG0467537.1"/>
    </source>
</evidence>
<dbReference type="AlphaFoldDB" id="A0A835QE94"/>
<sequence length="217" mass="24608">MRSLKLYNEQRKFIIRTKAKTRNIISEALREASKTRLLTALNQAKERLENHLFDINGISSSLESDCFSKYEKVGKTFYNSQIAATVRWLSSASSAQISDRLGRNATTIDSQSKQRMLENATTSALQRPADQEIPLIQEGEFKASIAELSRESAVNLSQEMILLPAIPSFSKFVNQKAKNQVRSTSNLSYGDPGHVQKRRVETEKLQNLQSDKKRKQK</sequence>
<proteinExistence type="predicted"/>
<comment type="caution">
    <text evidence="2">The sequence shown here is derived from an EMBL/GenBank/DDBJ whole genome shotgun (WGS) entry which is preliminary data.</text>
</comment>
<dbReference type="EMBL" id="JADCNL010000009">
    <property type="protein sequence ID" value="KAG0467537.1"/>
    <property type="molecule type" value="Genomic_DNA"/>
</dbReference>